<evidence type="ECO:0000256" key="2">
    <source>
        <dbReference type="ARBA" id="ARBA00010617"/>
    </source>
</evidence>
<reference evidence="9" key="1">
    <citation type="submission" date="2021-07" db="EMBL/GenBank/DDBJ databases">
        <authorList>
            <person name="Sun W."/>
            <person name="Feng L."/>
            <person name="Li R."/>
            <person name="Guan J."/>
        </authorList>
    </citation>
    <scope>NUCLEOTIDE SEQUENCE</scope>
</reference>
<dbReference type="PANTHER" id="PTHR24300">
    <property type="entry name" value="CYTOCHROME P450 508A4-RELATED"/>
    <property type="match status" value="1"/>
</dbReference>
<dbReference type="AlphaFoldDB" id="A0A977TQ92"/>
<protein>
    <submittedName>
        <fullName evidence="9">Cytochrome P450</fullName>
    </submittedName>
</protein>
<dbReference type="InterPro" id="IPR036396">
    <property type="entry name" value="Cyt_P450_sf"/>
</dbReference>
<dbReference type="GO" id="GO:0005737">
    <property type="term" value="C:cytoplasm"/>
    <property type="evidence" value="ECO:0007669"/>
    <property type="project" value="TreeGrafter"/>
</dbReference>
<evidence type="ECO:0000256" key="7">
    <source>
        <dbReference type="PIRSR" id="PIRSR602401-1"/>
    </source>
</evidence>
<dbReference type="PRINTS" id="PR00385">
    <property type="entry name" value="P450"/>
</dbReference>
<dbReference type="GO" id="GO:0005506">
    <property type="term" value="F:iron ion binding"/>
    <property type="evidence" value="ECO:0007669"/>
    <property type="project" value="InterPro"/>
</dbReference>
<dbReference type="PRINTS" id="PR00463">
    <property type="entry name" value="EP450I"/>
</dbReference>
<proteinExistence type="evidence at transcript level"/>
<comment type="similarity">
    <text evidence="2 8">Belongs to the cytochrome P450 family.</text>
</comment>
<name>A0A977TQ92_PARAW</name>
<evidence type="ECO:0000313" key="9">
    <source>
        <dbReference type="EMBL" id="UXX52858.1"/>
    </source>
</evidence>
<dbReference type="InterPro" id="IPR001128">
    <property type="entry name" value="Cyt_P450"/>
</dbReference>
<dbReference type="SUPFAM" id="SSF48264">
    <property type="entry name" value="Cytochrome P450"/>
    <property type="match status" value="1"/>
</dbReference>
<dbReference type="Pfam" id="PF00067">
    <property type="entry name" value="p450"/>
    <property type="match status" value="1"/>
</dbReference>
<dbReference type="FunFam" id="1.10.630.10:FF:000036">
    <property type="entry name" value="CYtochrome P450 family"/>
    <property type="match status" value="1"/>
</dbReference>
<sequence>MELFVALVAGLITVVILWWCKSTNIKGNLKKLPGPWGLPFLGYIPFMHSKPYLTFTELARRYGSVYSVRLGSRNIVVLNDYQSTKEAFSQDVFIGRPPDTPFELNKETAESGAFFGLGWKEQRRFVLHMLRDLGLGRSKMEGSIQEEISALLGHLEKNENKPFCVREILIPSVINNISSLIFGKRFKYDDPERLMISNFVTETSKAAGQVVWLIFFPWIRRTLMFFNIEIDKVRILGQGLKNYIKKEIEEHERTFNPDNIRDFIDAYILEMRQKKDDPAFTKPVLEDLAGAIFGGGSETVRQSVEWLLLLAAFHLERQRRIQSEIQEVIGSDRFPEWIDQKSMPYTTAFIQEMLRWRTLIPINLLRYTLADTELNGYFIPKHSTILSNHWAIHHDPEFWGSDAEEFRPERFLNEKGDQLIKLEQYVPFSTGKRACPGEPMAKVEVFLYFVSILQKFDVRLPKGKEPDFEGELGIGLQIKAQDIVLTKRTS</sequence>
<dbReference type="InterPro" id="IPR050182">
    <property type="entry name" value="Cytochrome_P450_fam2"/>
</dbReference>
<accession>A0A977TQ92</accession>
<evidence type="ECO:0000256" key="6">
    <source>
        <dbReference type="ARBA" id="ARBA00023033"/>
    </source>
</evidence>
<evidence type="ECO:0000256" key="5">
    <source>
        <dbReference type="ARBA" id="ARBA00023004"/>
    </source>
</evidence>
<dbReference type="GO" id="GO:0006082">
    <property type="term" value="P:organic acid metabolic process"/>
    <property type="evidence" value="ECO:0007669"/>
    <property type="project" value="TreeGrafter"/>
</dbReference>
<keyword evidence="5 7" id="KW-0408">Iron</keyword>
<keyword evidence="4 8" id="KW-0560">Oxidoreductase</keyword>
<dbReference type="GO" id="GO:0016712">
    <property type="term" value="F:oxidoreductase activity, acting on paired donors, with incorporation or reduction of molecular oxygen, reduced flavin or flavoprotein as one donor, and incorporation of one atom of oxygen"/>
    <property type="evidence" value="ECO:0007669"/>
    <property type="project" value="TreeGrafter"/>
</dbReference>
<keyword evidence="6 8" id="KW-0503">Monooxygenase</keyword>
<dbReference type="InterPro" id="IPR017972">
    <property type="entry name" value="Cyt_P450_CS"/>
</dbReference>
<dbReference type="GO" id="GO:0020037">
    <property type="term" value="F:heme binding"/>
    <property type="evidence" value="ECO:0007669"/>
    <property type="project" value="InterPro"/>
</dbReference>
<dbReference type="GO" id="GO:0006805">
    <property type="term" value="P:xenobiotic metabolic process"/>
    <property type="evidence" value="ECO:0007669"/>
    <property type="project" value="TreeGrafter"/>
</dbReference>
<evidence type="ECO:0000256" key="3">
    <source>
        <dbReference type="ARBA" id="ARBA00022723"/>
    </source>
</evidence>
<dbReference type="PANTHER" id="PTHR24300:SF375">
    <property type="entry name" value="CYTOCHROME P450 FAMILY"/>
    <property type="match status" value="1"/>
</dbReference>
<feature type="binding site" description="axial binding residue" evidence="7">
    <location>
        <position position="435"/>
    </location>
    <ligand>
        <name>heme</name>
        <dbReference type="ChEBI" id="CHEBI:30413"/>
    </ligand>
    <ligandPart>
        <name>Fe</name>
        <dbReference type="ChEBI" id="CHEBI:18248"/>
    </ligandPart>
</feature>
<comment type="cofactor">
    <cofactor evidence="1 7">
        <name>heme</name>
        <dbReference type="ChEBI" id="CHEBI:30413"/>
    </cofactor>
</comment>
<evidence type="ECO:0000256" key="4">
    <source>
        <dbReference type="ARBA" id="ARBA00023002"/>
    </source>
</evidence>
<gene>
    <name evidence="9" type="primary">CYP3001U16</name>
</gene>
<keyword evidence="7 8" id="KW-0349">Heme</keyword>
<dbReference type="EMBL" id="MZ643213">
    <property type="protein sequence ID" value="UXX52858.1"/>
    <property type="molecule type" value="mRNA"/>
</dbReference>
<dbReference type="Gene3D" id="1.10.630.10">
    <property type="entry name" value="Cytochrome P450"/>
    <property type="match status" value="1"/>
</dbReference>
<keyword evidence="3 7" id="KW-0479">Metal-binding</keyword>
<evidence type="ECO:0000256" key="1">
    <source>
        <dbReference type="ARBA" id="ARBA00001971"/>
    </source>
</evidence>
<dbReference type="InterPro" id="IPR002401">
    <property type="entry name" value="Cyt_P450_E_grp-I"/>
</dbReference>
<evidence type="ECO:0000256" key="8">
    <source>
        <dbReference type="RuleBase" id="RU000461"/>
    </source>
</evidence>
<organism evidence="9">
    <name type="scientific">Pardosa astrigera</name>
    <name type="common">Wolf spider</name>
    <dbReference type="NCBI Taxonomy" id="317848"/>
    <lineage>
        <taxon>Eukaryota</taxon>
        <taxon>Metazoa</taxon>
        <taxon>Ecdysozoa</taxon>
        <taxon>Arthropoda</taxon>
        <taxon>Chelicerata</taxon>
        <taxon>Arachnida</taxon>
        <taxon>Araneae</taxon>
        <taxon>Araneomorphae</taxon>
        <taxon>Entelegynae</taxon>
        <taxon>Lycosoidea</taxon>
        <taxon>Lycosidae</taxon>
        <taxon>Pardosa</taxon>
    </lineage>
</organism>
<dbReference type="PROSITE" id="PS00086">
    <property type="entry name" value="CYTOCHROME_P450"/>
    <property type="match status" value="1"/>
</dbReference>